<dbReference type="EMBL" id="BPUR01000011">
    <property type="protein sequence ID" value="GJH18790.1"/>
    <property type="molecule type" value="Genomic_DNA"/>
</dbReference>
<keyword evidence="2" id="KW-1185">Reference proteome</keyword>
<sequence length="87" mass="8962">MTRHVIVVGDTLAPHGGQVIAGSPADLIDGRAMARVGDPVRCEEHGANVIVEGEASFLCADFPVALEGHRAQCGCTLVSLQPTLAVS</sequence>
<proteinExistence type="predicted"/>
<name>A0ACB5QVE7_9BURK</name>
<gene>
    <name evidence="1" type="ORF">CBA19CS22_19630</name>
</gene>
<evidence type="ECO:0000313" key="1">
    <source>
        <dbReference type="EMBL" id="GJH18790.1"/>
    </source>
</evidence>
<dbReference type="Proteomes" id="UP001055013">
    <property type="component" value="Unassembled WGS sequence"/>
</dbReference>
<evidence type="ECO:0000313" key="2">
    <source>
        <dbReference type="Proteomes" id="UP001055013"/>
    </source>
</evidence>
<comment type="caution">
    <text evidence="1">The sequence shown here is derived from an EMBL/GenBank/DDBJ whole genome shotgun (WGS) entry which is preliminary data.</text>
</comment>
<reference evidence="1" key="1">
    <citation type="submission" date="2021-09" db="EMBL/GenBank/DDBJ databases">
        <title>Isolation and characterization of 3-chlorobenzoate degrading bacteria from soils in Shizuoka.</title>
        <authorList>
            <person name="Ifat A."/>
            <person name="Ogawa N."/>
            <person name="Kimbara K."/>
            <person name="Moriuchi R."/>
            <person name="Dohra H."/>
            <person name="Shintani M."/>
        </authorList>
    </citation>
    <scope>NUCLEOTIDE SEQUENCE</scope>
    <source>
        <strain evidence="1">19CS2-2</strain>
    </source>
</reference>
<protein>
    <submittedName>
        <fullName evidence="1">PAAR domain-containing protein</fullName>
    </submittedName>
</protein>
<accession>A0ACB5QVE7</accession>
<organism evidence="1 2">
    <name type="scientific">Caballeronia novacaledonica</name>
    <dbReference type="NCBI Taxonomy" id="1544861"/>
    <lineage>
        <taxon>Bacteria</taxon>
        <taxon>Pseudomonadati</taxon>
        <taxon>Pseudomonadota</taxon>
        <taxon>Betaproteobacteria</taxon>
        <taxon>Burkholderiales</taxon>
        <taxon>Burkholderiaceae</taxon>
        <taxon>Caballeronia</taxon>
    </lineage>
</organism>